<evidence type="ECO:0000256" key="1">
    <source>
        <dbReference type="ARBA" id="ARBA00022729"/>
    </source>
</evidence>
<evidence type="ECO:0000313" key="3">
    <source>
        <dbReference type="EMBL" id="EOY30597.1"/>
    </source>
</evidence>
<dbReference type="PANTHER" id="PTHR31284:SF10">
    <property type="entry name" value="ACID PHOSPHATASE-LIKE PROTEIN"/>
    <property type="match status" value="1"/>
</dbReference>
<evidence type="ECO:0000313" key="4">
    <source>
        <dbReference type="Proteomes" id="UP000026915"/>
    </source>
</evidence>
<feature type="compositionally biased region" description="Basic residues" evidence="2">
    <location>
        <begin position="50"/>
        <end position="59"/>
    </location>
</feature>
<dbReference type="InterPro" id="IPR036412">
    <property type="entry name" value="HAD-like_sf"/>
</dbReference>
<feature type="region of interest" description="Disordered" evidence="2">
    <location>
        <begin position="36"/>
        <end position="59"/>
    </location>
</feature>
<name>A0A061GN76_THECC</name>
<dbReference type="Gramene" id="EOY30597">
    <property type="protein sequence ID" value="EOY30597"/>
    <property type="gene ID" value="TCM_037750"/>
</dbReference>
<proteinExistence type="predicted"/>
<organism evidence="3 4">
    <name type="scientific">Theobroma cacao</name>
    <name type="common">Cacao</name>
    <name type="synonym">Cocoa</name>
    <dbReference type="NCBI Taxonomy" id="3641"/>
    <lineage>
        <taxon>Eukaryota</taxon>
        <taxon>Viridiplantae</taxon>
        <taxon>Streptophyta</taxon>
        <taxon>Embryophyta</taxon>
        <taxon>Tracheophyta</taxon>
        <taxon>Spermatophyta</taxon>
        <taxon>Magnoliopsida</taxon>
        <taxon>eudicotyledons</taxon>
        <taxon>Gunneridae</taxon>
        <taxon>Pentapetalae</taxon>
        <taxon>rosids</taxon>
        <taxon>malvids</taxon>
        <taxon>Malvales</taxon>
        <taxon>Malvaceae</taxon>
        <taxon>Byttnerioideae</taxon>
        <taxon>Theobroma</taxon>
    </lineage>
</organism>
<feature type="compositionally biased region" description="Basic and acidic residues" evidence="2">
    <location>
        <begin position="39"/>
        <end position="49"/>
    </location>
</feature>
<sequence length="323" mass="36591">MVENRVLPNGVVSIDIFYLTILMNFKATRRFSPFSQPLHRREGGREEKSRKKKKNLSTKYKSHLPMASHPLSLSFLLLSFLISSVSSSSQPIIQLPTTTDQKSNVDDDLYCASWHLSVETNNAGSWKQIPIRCESFVQDYMTGPRYMSDSEIVANYSLAYASSVEIGRDGKDAWVFDIDETLLTNLPYYQAHGFGSEPFDENSWDVWVDLAEAPAIPASLKLYNELKQMGFKIFVLTGRSENQRNATGKNLLFAGYTDWERLILRGPSDDGTLATVYKSEKRSDLVNEGYRIHGSSGDQWSDLLGFAVAKRSFKLPNPMYYIS</sequence>
<dbReference type="Gene3D" id="3.40.50.1000">
    <property type="entry name" value="HAD superfamily/HAD-like"/>
    <property type="match status" value="1"/>
</dbReference>
<dbReference type="InterPro" id="IPR005519">
    <property type="entry name" value="Acid_phosphat_B-like"/>
</dbReference>
<dbReference type="InterPro" id="IPR023214">
    <property type="entry name" value="HAD_sf"/>
</dbReference>
<reference evidence="3 4" key="1">
    <citation type="journal article" date="2013" name="Genome Biol.">
        <title>The genome sequence of the most widely cultivated cacao type and its use to identify candidate genes regulating pod color.</title>
        <authorList>
            <person name="Motamayor J.C."/>
            <person name="Mockaitis K."/>
            <person name="Schmutz J."/>
            <person name="Haiminen N."/>
            <person name="Iii D.L."/>
            <person name="Cornejo O."/>
            <person name="Findley S.D."/>
            <person name="Zheng P."/>
            <person name="Utro F."/>
            <person name="Royaert S."/>
            <person name="Saski C."/>
            <person name="Jenkins J."/>
            <person name="Podicheti R."/>
            <person name="Zhao M."/>
            <person name="Scheffler B.E."/>
            <person name="Stack J.C."/>
            <person name="Feltus F.A."/>
            <person name="Mustiga G.M."/>
            <person name="Amores F."/>
            <person name="Phillips W."/>
            <person name="Marelli J.P."/>
            <person name="May G.D."/>
            <person name="Shapiro H."/>
            <person name="Ma J."/>
            <person name="Bustamante C.D."/>
            <person name="Schnell R.J."/>
            <person name="Main D."/>
            <person name="Gilbert D."/>
            <person name="Parida L."/>
            <person name="Kuhn D.N."/>
        </authorList>
    </citation>
    <scope>NUCLEOTIDE SEQUENCE [LARGE SCALE GENOMIC DNA]</scope>
    <source>
        <strain evidence="4">cv. Matina 1-6</strain>
    </source>
</reference>
<accession>A0A061GN76</accession>
<dbReference type="eggNOG" id="ENOG502QS0C">
    <property type="taxonomic scope" value="Eukaryota"/>
</dbReference>
<dbReference type="NCBIfam" id="TIGR01675">
    <property type="entry name" value="plant-AP"/>
    <property type="match status" value="1"/>
</dbReference>
<gene>
    <name evidence="3" type="ORF">TCM_037750</name>
</gene>
<dbReference type="InParanoid" id="A0A061GN76"/>
<protein>
    <submittedName>
        <fullName evidence="3">HAD superfamily isoform 1</fullName>
    </submittedName>
</protein>
<dbReference type="Proteomes" id="UP000026915">
    <property type="component" value="Chromosome 9"/>
</dbReference>
<dbReference type="GO" id="GO:0003993">
    <property type="term" value="F:acid phosphatase activity"/>
    <property type="evidence" value="ECO:0000318"/>
    <property type="project" value="GO_Central"/>
</dbReference>
<dbReference type="CDD" id="cd07535">
    <property type="entry name" value="HAD_VSP"/>
    <property type="match status" value="1"/>
</dbReference>
<evidence type="ECO:0000256" key="2">
    <source>
        <dbReference type="SAM" id="MobiDB-lite"/>
    </source>
</evidence>
<keyword evidence="1" id="KW-0732">Signal</keyword>
<dbReference type="InterPro" id="IPR010028">
    <property type="entry name" value="Acid_phosphatase_pln"/>
</dbReference>
<keyword evidence="4" id="KW-1185">Reference proteome</keyword>
<dbReference type="Pfam" id="PF03767">
    <property type="entry name" value="Acid_phosphat_B"/>
    <property type="match status" value="1"/>
</dbReference>
<dbReference type="EMBL" id="CM001887">
    <property type="protein sequence ID" value="EOY30597.1"/>
    <property type="molecule type" value="Genomic_DNA"/>
</dbReference>
<dbReference type="SUPFAM" id="SSF56784">
    <property type="entry name" value="HAD-like"/>
    <property type="match status" value="1"/>
</dbReference>
<dbReference type="AlphaFoldDB" id="A0A061GN76"/>
<dbReference type="OMA" id="MAYINSV"/>
<dbReference type="PANTHER" id="PTHR31284">
    <property type="entry name" value="ACID PHOSPHATASE-LIKE PROTEIN"/>
    <property type="match status" value="1"/>
</dbReference>
<dbReference type="FunCoup" id="A0A061GN76">
    <property type="interactions" value="251"/>
</dbReference>